<evidence type="ECO:0000259" key="13">
    <source>
        <dbReference type="Pfam" id="PF00593"/>
    </source>
</evidence>
<evidence type="ECO:0000259" key="14">
    <source>
        <dbReference type="Pfam" id="PF07715"/>
    </source>
</evidence>
<accession>A0A2K9LK19</accession>
<evidence type="ECO:0000256" key="7">
    <source>
        <dbReference type="ARBA" id="ARBA00023077"/>
    </source>
</evidence>
<keyword evidence="16" id="KW-1185">Reference proteome</keyword>
<dbReference type="EMBL" id="CP022684">
    <property type="protein sequence ID" value="AUM12603.1"/>
    <property type="molecule type" value="Genomic_DNA"/>
</dbReference>
<proteinExistence type="inferred from homology"/>
<dbReference type="AlphaFoldDB" id="A0A2K9LK19"/>
<evidence type="ECO:0000256" key="6">
    <source>
        <dbReference type="ARBA" id="ARBA00022729"/>
    </source>
</evidence>
<sequence>MKTNPLFYAQTAMACLLKPCYTPSPTYPSLMTPSSPPRQFRNSWTRLPPEPWRSPIKTKQPILKPCITTTVQGENRVKPRAIPLACLFAYALTVAEPSQASNLFELDLEELLQISVTGATLTDSNSLQAPAAITLFSRADIATMPISTLDELMNYVPGGQAYRTTDMSNHQPFSLRSKRSGSSTSELLILVNGARIDNPFSGGITIPYPAIPLANIDRVEIIRGPTSSLHGSNAYSGVINIITVQNENRSYGEAGTDDHYRLGSINTFSSSTLKGSLFLEAQKDNGQAFSVMDQFGDGQRNTRDQYSTLDANLSLTLAERTRVQVLANEREVDGFYLLGTVDDQYNQWETHYYNIMLEHKATFLDQVETTLQLGYVRNEYEATSRAITPIEIGTISTPTSDAPLLIHPTIDTQETWARLFNNWTLDEQRSIQVGLEYQNTDVMKAFTASNYDLGALASFTLPIAYFDNMDYRIDAVSRFEKERNYGALLQWQETFSDQLQLTTGIRYDSYSLSDEQVSPRLGLVYHQNENNTFKLLYGRAFRAPKYTELLTANNGIIEGNEDLKSETVDTLEAIWLNHWQFSTLAVSLFHNTFQDPIIQIVEDNIRKVVNAENTSSDGAELELLWKANASLAIRANAAIVFNQPDIDRKEANRLFSIIVDYKIFDWNLNLSSHYADQRETRYDDEVKPYDSYWLANIKAMRSMPNGLSPYIEIRNLADVTYSTPASSSAPQQGTPNRGRELRLGCQWNY</sequence>
<keyword evidence="8 11" id="KW-0472">Membrane</keyword>
<evidence type="ECO:0000256" key="1">
    <source>
        <dbReference type="ARBA" id="ARBA00004571"/>
    </source>
</evidence>
<keyword evidence="6" id="KW-0732">Signal</keyword>
<dbReference type="PANTHER" id="PTHR30069">
    <property type="entry name" value="TONB-DEPENDENT OUTER MEMBRANE RECEPTOR"/>
    <property type="match status" value="1"/>
</dbReference>
<dbReference type="InterPro" id="IPR039426">
    <property type="entry name" value="TonB-dep_rcpt-like"/>
</dbReference>
<evidence type="ECO:0000256" key="12">
    <source>
        <dbReference type="RuleBase" id="RU003357"/>
    </source>
</evidence>
<evidence type="ECO:0000313" key="15">
    <source>
        <dbReference type="EMBL" id="AUM12603.1"/>
    </source>
</evidence>
<keyword evidence="10 11" id="KW-0998">Cell outer membrane</keyword>
<dbReference type="Pfam" id="PF00593">
    <property type="entry name" value="TonB_dep_Rec_b-barrel"/>
    <property type="match status" value="1"/>
</dbReference>
<evidence type="ECO:0000256" key="11">
    <source>
        <dbReference type="PROSITE-ProRule" id="PRU01360"/>
    </source>
</evidence>
<evidence type="ECO:0000256" key="3">
    <source>
        <dbReference type="ARBA" id="ARBA00022448"/>
    </source>
</evidence>
<protein>
    <recommendedName>
        <fullName evidence="17">TonB-dependent receptor plug domain-containing protein</fullName>
    </recommendedName>
</protein>
<evidence type="ECO:0000256" key="2">
    <source>
        <dbReference type="ARBA" id="ARBA00008143"/>
    </source>
</evidence>
<dbReference type="Gene3D" id="2.40.170.20">
    <property type="entry name" value="TonB-dependent receptor, beta-barrel domain"/>
    <property type="match status" value="1"/>
</dbReference>
<evidence type="ECO:0000256" key="5">
    <source>
        <dbReference type="ARBA" id="ARBA00022692"/>
    </source>
</evidence>
<dbReference type="InterPro" id="IPR037066">
    <property type="entry name" value="Plug_dom_sf"/>
</dbReference>
<evidence type="ECO:0000256" key="10">
    <source>
        <dbReference type="ARBA" id="ARBA00023237"/>
    </source>
</evidence>
<keyword evidence="5 11" id="KW-0812">Transmembrane</keyword>
<gene>
    <name evidence="15" type="ORF">Kalk_09315</name>
</gene>
<evidence type="ECO:0000256" key="9">
    <source>
        <dbReference type="ARBA" id="ARBA00023170"/>
    </source>
</evidence>
<dbReference type="InterPro" id="IPR012910">
    <property type="entry name" value="Plug_dom"/>
</dbReference>
<evidence type="ECO:0008006" key="17">
    <source>
        <dbReference type="Google" id="ProtNLM"/>
    </source>
</evidence>
<dbReference type="GO" id="GO:0015344">
    <property type="term" value="F:siderophore uptake transmembrane transporter activity"/>
    <property type="evidence" value="ECO:0007669"/>
    <property type="project" value="TreeGrafter"/>
</dbReference>
<dbReference type="Proteomes" id="UP000235116">
    <property type="component" value="Chromosome"/>
</dbReference>
<dbReference type="Gene3D" id="2.170.130.10">
    <property type="entry name" value="TonB-dependent receptor, plug domain"/>
    <property type="match status" value="1"/>
</dbReference>
<dbReference type="InterPro" id="IPR000531">
    <property type="entry name" value="Beta-barrel_TonB"/>
</dbReference>
<dbReference type="KEGG" id="kak:Kalk_09315"/>
<keyword evidence="4 11" id="KW-1134">Transmembrane beta strand</keyword>
<evidence type="ECO:0000256" key="4">
    <source>
        <dbReference type="ARBA" id="ARBA00022452"/>
    </source>
</evidence>
<dbReference type="SUPFAM" id="SSF56935">
    <property type="entry name" value="Porins"/>
    <property type="match status" value="1"/>
</dbReference>
<keyword evidence="3 11" id="KW-0813">Transport</keyword>
<feature type="domain" description="TonB-dependent receptor-like beta-barrel" evidence="13">
    <location>
        <begin position="295"/>
        <end position="716"/>
    </location>
</feature>
<dbReference type="PANTHER" id="PTHR30069:SF29">
    <property type="entry name" value="HEMOGLOBIN AND HEMOGLOBIN-HAPTOGLOBIN-BINDING PROTEIN 1-RELATED"/>
    <property type="match status" value="1"/>
</dbReference>
<evidence type="ECO:0000256" key="8">
    <source>
        <dbReference type="ARBA" id="ARBA00023136"/>
    </source>
</evidence>
<keyword evidence="7 12" id="KW-0798">TonB box</keyword>
<dbReference type="GO" id="GO:0009279">
    <property type="term" value="C:cell outer membrane"/>
    <property type="evidence" value="ECO:0007669"/>
    <property type="project" value="UniProtKB-SubCell"/>
</dbReference>
<name>A0A2K9LK19_9GAMM</name>
<dbReference type="PROSITE" id="PS51257">
    <property type="entry name" value="PROKAR_LIPOPROTEIN"/>
    <property type="match status" value="1"/>
</dbReference>
<evidence type="ECO:0000313" key="16">
    <source>
        <dbReference type="Proteomes" id="UP000235116"/>
    </source>
</evidence>
<organism evidence="15 16">
    <name type="scientific">Ketobacter alkanivorans</name>
    <dbReference type="NCBI Taxonomy" id="1917421"/>
    <lineage>
        <taxon>Bacteria</taxon>
        <taxon>Pseudomonadati</taxon>
        <taxon>Pseudomonadota</taxon>
        <taxon>Gammaproteobacteria</taxon>
        <taxon>Pseudomonadales</taxon>
        <taxon>Ketobacteraceae</taxon>
        <taxon>Ketobacter</taxon>
    </lineage>
</organism>
<dbReference type="Pfam" id="PF07715">
    <property type="entry name" value="Plug"/>
    <property type="match status" value="1"/>
</dbReference>
<dbReference type="GO" id="GO:0044718">
    <property type="term" value="P:siderophore transmembrane transport"/>
    <property type="evidence" value="ECO:0007669"/>
    <property type="project" value="TreeGrafter"/>
</dbReference>
<feature type="domain" description="TonB-dependent receptor plug" evidence="14">
    <location>
        <begin position="128"/>
        <end position="238"/>
    </location>
</feature>
<dbReference type="PROSITE" id="PS52016">
    <property type="entry name" value="TONB_DEPENDENT_REC_3"/>
    <property type="match status" value="1"/>
</dbReference>
<keyword evidence="9" id="KW-0675">Receptor</keyword>
<dbReference type="InterPro" id="IPR036942">
    <property type="entry name" value="Beta-barrel_TonB_sf"/>
</dbReference>
<comment type="similarity">
    <text evidence="2">Belongs to the TonB-dependent receptor family. Hemoglobin/haptoglobin binding protein subfamily.</text>
</comment>
<comment type="subcellular location">
    <subcellularLocation>
        <location evidence="1 11">Cell outer membrane</location>
        <topology evidence="1 11">Multi-pass membrane protein</topology>
    </subcellularLocation>
</comment>
<reference evidence="16" key="1">
    <citation type="submission" date="2017-08" db="EMBL/GenBank/DDBJ databases">
        <title>Direct submision.</title>
        <authorList>
            <person name="Kim S.-J."/>
            <person name="Rhee S.-K."/>
        </authorList>
    </citation>
    <scope>NUCLEOTIDE SEQUENCE [LARGE SCALE GENOMIC DNA]</scope>
    <source>
        <strain evidence="16">GI5</strain>
    </source>
</reference>